<accession>A3MY72</accession>
<dbReference type="GO" id="GO:0004519">
    <property type="term" value="F:endonuclease activity"/>
    <property type="evidence" value="ECO:0007669"/>
    <property type="project" value="UniProtKB-KW"/>
</dbReference>
<dbReference type="GeneID" id="4909388"/>
<name>A3MY72_PYRCJ</name>
<dbReference type="PANTHER" id="PTHR34314">
    <property type="entry name" value="CRENARCHAEAL PROTEIN, PUTATIVE-RELATED"/>
    <property type="match status" value="1"/>
</dbReference>
<dbReference type="eggNOG" id="arCOG04306">
    <property type="taxonomic scope" value="Archaea"/>
</dbReference>
<dbReference type="InterPro" id="IPR011856">
    <property type="entry name" value="tRNA_endonuc-like_dom_sf"/>
</dbReference>
<dbReference type="HOGENOM" id="CLU_088484_0_0_2"/>
<dbReference type="Proteomes" id="UP000001431">
    <property type="component" value="Chromosome"/>
</dbReference>
<dbReference type="PANTHER" id="PTHR34314:SF6">
    <property type="entry name" value="DUF3782 DOMAIN-CONTAINING PROTEIN"/>
    <property type="match status" value="1"/>
</dbReference>
<dbReference type="STRING" id="410359.Pcal_2174"/>
<protein>
    <submittedName>
        <fullName evidence="1">Endonuclease (RecB family)-like protein</fullName>
    </submittedName>
</protein>
<dbReference type="SUPFAM" id="SSF52980">
    <property type="entry name" value="Restriction endonuclease-like"/>
    <property type="match status" value="1"/>
</dbReference>
<evidence type="ECO:0000313" key="1">
    <source>
        <dbReference type="EMBL" id="ABO09589.1"/>
    </source>
</evidence>
<dbReference type="RefSeq" id="WP_011850848.1">
    <property type="nucleotide sequence ID" value="NC_009073.1"/>
</dbReference>
<proteinExistence type="predicted"/>
<organism evidence="1 2">
    <name type="scientific">Pyrobaculum calidifontis (strain DSM 21063 / JCM 11548 / VA1)</name>
    <dbReference type="NCBI Taxonomy" id="410359"/>
    <lineage>
        <taxon>Archaea</taxon>
        <taxon>Thermoproteota</taxon>
        <taxon>Thermoprotei</taxon>
        <taxon>Thermoproteales</taxon>
        <taxon>Thermoproteaceae</taxon>
        <taxon>Pyrobaculum</taxon>
    </lineage>
</organism>
<dbReference type="InterPro" id="IPR011335">
    <property type="entry name" value="Restrct_endonuc-II-like"/>
</dbReference>
<evidence type="ECO:0000313" key="2">
    <source>
        <dbReference type="Proteomes" id="UP000001431"/>
    </source>
</evidence>
<keyword evidence="2" id="KW-1185">Reference proteome</keyword>
<dbReference type="EMBL" id="CP000561">
    <property type="protein sequence ID" value="ABO09589.1"/>
    <property type="molecule type" value="Genomic_DNA"/>
</dbReference>
<dbReference type="KEGG" id="pcl:Pcal_2174"/>
<dbReference type="GO" id="GO:0003676">
    <property type="term" value="F:nucleic acid binding"/>
    <property type="evidence" value="ECO:0007669"/>
    <property type="project" value="InterPro"/>
</dbReference>
<gene>
    <name evidence="1" type="ordered locus">Pcal_2174</name>
</gene>
<dbReference type="AlphaFoldDB" id="A3MY72"/>
<reference evidence="1" key="1">
    <citation type="submission" date="2007-02" db="EMBL/GenBank/DDBJ databases">
        <title>Complete sequence of Pyrobaculum calidifontis JCM 11548.</title>
        <authorList>
            <consortium name="US DOE Joint Genome Institute"/>
            <person name="Copeland A."/>
            <person name="Lucas S."/>
            <person name="Lapidus A."/>
            <person name="Barry K."/>
            <person name="Glavina del Rio T."/>
            <person name="Dalin E."/>
            <person name="Tice H."/>
            <person name="Pitluck S."/>
            <person name="Chain P."/>
            <person name="Malfatti S."/>
            <person name="Shin M."/>
            <person name="Vergez L."/>
            <person name="Schmutz J."/>
            <person name="Larimer F."/>
            <person name="Land M."/>
            <person name="Hauser L."/>
            <person name="Kyrpides N."/>
            <person name="Mikhailova N."/>
            <person name="Cozen A.E."/>
            <person name="Fitz-Gibbon S.T."/>
            <person name="House C.H."/>
            <person name="Saltikov C."/>
            <person name="Lowe T.M."/>
            <person name="Richardson P."/>
        </authorList>
    </citation>
    <scope>NUCLEOTIDE SEQUENCE [LARGE SCALE GENOMIC DNA]</scope>
    <source>
        <strain evidence="1">JCM 11548</strain>
    </source>
</reference>
<dbReference type="Gene3D" id="3.40.1350.10">
    <property type="match status" value="1"/>
</dbReference>
<sequence>MGARFEKHVLDILPALGLQPRALRYKVYRNGVEVGEVDILAVDEKGDVYAIEVKAGKVDISGIRQAFVNAKLLGAKPLIIARGYADEGAYELAKELGVEVVLLPDYIFLSLDDLYTAFVNAFARFFATLLEAFITLTEEEAQVIEHCQDLQCICQQIDCNTLFKKLPREAKNYEILSAAVKIRKILSTVVNQVAKFNTSGLSSVHGEVGTRTEGETSPKN</sequence>